<dbReference type="InterPro" id="IPR001680">
    <property type="entry name" value="WD40_rpt"/>
</dbReference>
<dbReference type="GO" id="GO:0000781">
    <property type="term" value="C:chromosome, telomeric region"/>
    <property type="evidence" value="ECO:0007669"/>
    <property type="project" value="UniProtKB-SubCell"/>
</dbReference>
<dbReference type="PROSITE" id="PS00678">
    <property type="entry name" value="WD_REPEATS_1"/>
    <property type="match status" value="1"/>
</dbReference>
<dbReference type="SUPFAM" id="SSF50978">
    <property type="entry name" value="WD40 repeat-like"/>
    <property type="match status" value="1"/>
</dbReference>
<dbReference type="EMBL" id="CAMXCT010002463">
    <property type="protein sequence ID" value="CAI3998320.1"/>
    <property type="molecule type" value="Genomic_DNA"/>
</dbReference>
<evidence type="ECO:0000256" key="13">
    <source>
        <dbReference type="ARBA" id="ARBA00033046"/>
    </source>
</evidence>
<dbReference type="AlphaFoldDB" id="A0A9P1CVQ8"/>
<dbReference type="Gene3D" id="2.130.10.10">
    <property type="entry name" value="YVTN repeat-like/Quinoprotein amine dehydrogenase"/>
    <property type="match status" value="1"/>
</dbReference>
<keyword evidence="16" id="KW-1185">Reference proteome</keyword>
<proteinExistence type="inferred from homology"/>
<dbReference type="Pfam" id="PF13516">
    <property type="entry name" value="LRR_6"/>
    <property type="match status" value="5"/>
</dbReference>
<evidence type="ECO:0000256" key="11">
    <source>
        <dbReference type="ARBA" id="ARBA00022895"/>
    </source>
</evidence>
<keyword evidence="6" id="KW-0853">WD repeat</keyword>
<evidence type="ECO:0000313" key="14">
    <source>
        <dbReference type="EMBL" id="CAI3998320.1"/>
    </source>
</evidence>
<dbReference type="Gene3D" id="3.80.10.10">
    <property type="entry name" value="Ribonuclease Inhibitor"/>
    <property type="match status" value="3"/>
</dbReference>
<keyword evidence="10" id="KW-0995">Kinetochore</keyword>
<keyword evidence="12" id="KW-0137">Centromere</keyword>
<dbReference type="InterPro" id="IPR027038">
    <property type="entry name" value="RanGap"/>
</dbReference>
<evidence type="ECO:0000256" key="6">
    <source>
        <dbReference type="ARBA" id="ARBA00022574"/>
    </source>
</evidence>
<dbReference type="GO" id="GO:0005096">
    <property type="term" value="F:GTPase activator activity"/>
    <property type="evidence" value="ECO:0007669"/>
    <property type="project" value="UniProtKB-KW"/>
</dbReference>
<gene>
    <name evidence="14" type="ORF">C1SCF055_LOCUS24631</name>
</gene>
<keyword evidence="8" id="KW-0235">DNA replication</keyword>
<dbReference type="PANTHER" id="PTHR24113">
    <property type="entry name" value="RAN GTPASE-ACTIVATING PROTEIN 1"/>
    <property type="match status" value="1"/>
</dbReference>
<dbReference type="GO" id="GO:0005829">
    <property type="term" value="C:cytosol"/>
    <property type="evidence" value="ECO:0007669"/>
    <property type="project" value="TreeGrafter"/>
</dbReference>
<dbReference type="EMBL" id="CAMXCT020002463">
    <property type="protein sequence ID" value="CAL1151695.1"/>
    <property type="molecule type" value="Genomic_DNA"/>
</dbReference>
<evidence type="ECO:0000256" key="4">
    <source>
        <dbReference type="ARBA" id="ARBA00015536"/>
    </source>
</evidence>
<dbReference type="InterPro" id="IPR032675">
    <property type="entry name" value="LRR_dom_sf"/>
</dbReference>
<dbReference type="GO" id="GO:0006913">
    <property type="term" value="P:nucleocytoplasmic transport"/>
    <property type="evidence" value="ECO:0007669"/>
    <property type="project" value="TreeGrafter"/>
</dbReference>
<evidence type="ECO:0000256" key="8">
    <source>
        <dbReference type="ARBA" id="ARBA00022705"/>
    </source>
</evidence>
<comment type="similarity">
    <text evidence="3">Belongs to the LRWD1 family.</text>
</comment>
<dbReference type="EMBL" id="CAMXCT030002463">
    <property type="protein sequence ID" value="CAL4785632.1"/>
    <property type="molecule type" value="Genomic_DNA"/>
</dbReference>
<evidence type="ECO:0000256" key="1">
    <source>
        <dbReference type="ARBA" id="ARBA00004574"/>
    </source>
</evidence>
<name>A0A9P1CVQ8_9DINO</name>
<dbReference type="InterPro" id="IPR015943">
    <property type="entry name" value="WD40/YVTN_repeat-like_dom_sf"/>
</dbReference>
<dbReference type="GO" id="GO:0048471">
    <property type="term" value="C:perinuclear region of cytoplasm"/>
    <property type="evidence" value="ECO:0007669"/>
    <property type="project" value="TreeGrafter"/>
</dbReference>
<dbReference type="SUPFAM" id="SSF52047">
    <property type="entry name" value="RNI-like"/>
    <property type="match status" value="1"/>
</dbReference>
<evidence type="ECO:0000256" key="7">
    <source>
        <dbReference type="ARBA" id="ARBA00022614"/>
    </source>
</evidence>
<comment type="caution">
    <text evidence="14">The sequence shown here is derived from an EMBL/GenBank/DDBJ whole genome shotgun (WGS) entry which is preliminary data.</text>
</comment>
<dbReference type="InterPro" id="IPR036322">
    <property type="entry name" value="WD40_repeat_dom_sf"/>
</dbReference>
<dbReference type="SMART" id="SM00368">
    <property type="entry name" value="LRR_RI"/>
    <property type="match status" value="6"/>
</dbReference>
<dbReference type="Pfam" id="PF00400">
    <property type="entry name" value="WD40"/>
    <property type="match status" value="2"/>
</dbReference>
<keyword evidence="11" id="KW-0158">Chromosome</keyword>
<dbReference type="SMART" id="SM00320">
    <property type="entry name" value="WD40"/>
    <property type="match status" value="2"/>
</dbReference>
<evidence type="ECO:0000256" key="10">
    <source>
        <dbReference type="ARBA" id="ARBA00022838"/>
    </source>
</evidence>
<evidence type="ECO:0000256" key="5">
    <source>
        <dbReference type="ARBA" id="ARBA00022468"/>
    </source>
</evidence>
<protein>
    <recommendedName>
        <fullName evidence="4">Leucine-rich repeat and WD repeat-containing protein 1</fullName>
    </recommendedName>
    <alternativeName>
        <fullName evidence="13">Origin recognition complex-associated protein</fullName>
    </alternativeName>
</protein>
<evidence type="ECO:0000313" key="15">
    <source>
        <dbReference type="EMBL" id="CAL1151695.1"/>
    </source>
</evidence>
<sequence>MGCKQSRDSPKTPYEANELSQEAGAVGTGLLEVPVDDYLTYIYGLRNGDFAVAGGEGWLYIYSSEGKQTVKLRAHRKAVNRVLEAADGSLFSASSDGTVLRWKGLKEGQEIQEPEIWGSSPAFRTPNAERLRWIWSFRNRLVQKFEGHILAVSAMDLLEAGLFTGSRDCCVMLWDLETAQSPWHNLGPEIHGCSVELLAMVEQGKLRDGCEEVRCNFCPLKGSELSALGRRLADAPFRTRSLDLCYCQLGALGLYAFSSQFCTSRTPSDDGFGVGVGGLAQLSLGANGLGSKGAQLAAELVLKMKLQRLDLESNELQDEGCRILSQKALQSNKCTLQHLDLRMNGIRPDGAAALAKALMNNRTLTHLDLGYNRIGTTGAEALCTVLKTSNVQVLRLEDNDVKDQGAMALVALQLQVLELGFNQALIEFRAVLLAAQLCGRGTRGPKRLGLGGNDLRDAGAAAFAAALQKNCCLEDAVKTMNWLFRTAALAAQALERFSGSKSQLPGGAALASALQSNWRLRELDLRDNEISSEAARIIDETTSCARLASAKRPSSPERIDELLVELSTGTRRRFCSAWSVRAYLSWLTKDLAQGDENRRHLVAAALASAIVDVDGLWYELPRLRELSSLYGRKLRGGSRARAQGLYVLNLTPFRVTVTASPGSKHSARALEENTGGALGDVEEVAFESLQFSQKTARGLQSMESLKVDNRVGTGVGER</sequence>
<dbReference type="GO" id="GO:0031267">
    <property type="term" value="F:small GTPase binding"/>
    <property type="evidence" value="ECO:0007669"/>
    <property type="project" value="TreeGrafter"/>
</dbReference>
<accession>A0A9P1CVQ8</accession>
<reference evidence="14" key="1">
    <citation type="submission" date="2022-10" db="EMBL/GenBank/DDBJ databases">
        <authorList>
            <person name="Chen Y."/>
            <person name="Dougan E. K."/>
            <person name="Chan C."/>
            <person name="Rhodes N."/>
            <person name="Thang M."/>
        </authorList>
    </citation>
    <scope>NUCLEOTIDE SEQUENCE</scope>
</reference>
<dbReference type="PANTHER" id="PTHR24113:SF12">
    <property type="entry name" value="RAN GTPASE-ACTIVATING PROTEIN 1"/>
    <property type="match status" value="1"/>
</dbReference>
<dbReference type="Proteomes" id="UP001152797">
    <property type="component" value="Unassembled WGS sequence"/>
</dbReference>
<keyword evidence="9" id="KW-0677">Repeat</keyword>
<comment type="subcellular location">
    <subcellularLocation>
        <location evidence="2">Chromosome</location>
        <location evidence="2">Centromere</location>
        <location evidence="2">Kinetochore</location>
    </subcellularLocation>
    <subcellularLocation>
        <location evidence="1">Chromosome</location>
        <location evidence="1">Telomere</location>
    </subcellularLocation>
</comment>
<evidence type="ECO:0000256" key="3">
    <source>
        <dbReference type="ARBA" id="ARBA00007545"/>
    </source>
</evidence>
<dbReference type="InterPro" id="IPR001611">
    <property type="entry name" value="Leu-rich_rpt"/>
</dbReference>
<evidence type="ECO:0000256" key="9">
    <source>
        <dbReference type="ARBA" id="ARBA00022737"/>
    </source>
</evidence>
<dbReference type="GO" id="GO:0000776">
    <property type="term" value="C:kinetochore"/>
    <property type="evidence" value="ECO:0007669"/>
    <property type="project" value="UniProtKB-KW"/>
</dbReference>
<reference evidence="15" key="2">
    <citation type="submission" date="2024-04" db="EMBL/GenBank/DDBJ databases">
        <authorList>
            <person name="Chen Y."/>
            <person name="Shah S."/>
            <person name="Dougan E. K."/>
            <person name="Thang M."/>
            <person name="Chan C."/>
        </authorList>
    </citation>
    <scope>NUCLEOTIDE SEQUENCE [LARGE SCALE GENOMIC DNA]</scope>
</reference>
<dbReference type="OrthoDB" id="446944at2759"/>
<organism evidence="14">
    <name type="scientific">Cladocopium goreaui</name>
    <dbReference type="NCBI Taxonomy" id="2562237"/>
    <lineage>
        <taxon>Eukaryota</taxon>
        <taxon>Sar</taxon>
        <taxon>Alveolata</taxon>
        <taxon>Dinophyceae</taxon>
        <taxon>Suessiales</taxon>
        <taxon>Symbiodiniaceae</taxon>
        <taxon>Cladocopium</taxon>
    </lineage>
</organism>
<evidence type="ECO:0000256" key="2">
    <source>
        <dbReference type="ARBA" id="ARBA00004629"/>
    </source>
</evidence>
<dbReference type="GO" id="GO:0006260">
    <property type="term" value="P:DNA replication"/>
    <property type="evidence" value="ECO:0007669"/>
    <property type="project" value="UniProtKB-KW"/>
</dbReference>
<evidence type="ECO:0000256" key="12">
    <source>
        <dbReference type="ARBA" id="ARBA00023328"/>
    </source>
</evidence>
<keyword evidence="11" id="KW-0779">Telomere</keyword>
<keyword evidence="5" id="KW-0343">GTPase activation</keyword>
<keyword evidence="7" id="KW-0433">Leucine-rich repeat</keyword>
<evidence type="ECO:0000313" key="16">
    <source>
        <dbReference type="Proteomes" id="UP001152797"/>
    </source>
</evidence>
<dbReference type="InterPro" id="IPR019775">
    <property type="entry name" value="WD40_repeat_CS"/>
</dbReference>
<dbReference type="GO" id="GO:0005634">
    <property type="term" value="C:nucleus"/>
    <property type="evidence" value="ECO:0007669"/>
    <property type="project" value="TreeGrafter"/>
</dbReference>